<proteinExistence type="predicted"/>
<evidence type="ECO:0000313" key="1">
    <source>
        <dbReference type="EMBL" id="KAI0039425.1"/>
    </source>
</evidence>
<gene>
    <name evidence="1" type="ORF">FA95DRAFT_1612580</name>
</gene>
<sequence>MARLSRTSTIPFAALSRHFSDTPCPSCISSSHLRHLLGRSVKHVRFAGWRHEQPPPSSSSSLSSVLASRALSDLQLDFQNIGDMNCDLEHVFSPMPGADGAADQADVKGSDLLTLHVKACMASDVKENTRMSDEMSSRRYPR</sequence>
<reference evidence="1" key="2">
    <citation type="journal article" date="2022" name="New Phytol.">
        <title>Evolutionary transition to the ectomycorrhizal habit in the genomes of a hyperdiverse lineage of mushroom-forming fungi.</title>
        <authorList>
            <person name="Looney B."/>
            <person name="Miyauchi S."/>
            <person name="Morin E."/>
            <person name="Drula E."/>
            <person name="Courty P.E."/>
            <person name="Kohler A."/>
            <person name="Kuo A."/>
            <person name="LaButti K."/>
            <person name="Pangilinan J."/>
            <person name="Lipzen A."/>
            <person name="Riley R."/>
            <person name="Andreopoulos W."/>
            <person name="He G."/>
            <person name="Johnson J."/>
            <person name="Nolan M."/>
            <person name="Tritt A."/>
            <person name="Barry K.W."/>
            <person name="Grigoriev I.V."/>
            <person name="Nagy L.G."/>
            <person name="Hibbett D."/>
            <person name="Henrissat B."/>
            <person name="Matheny P.B."/>
            <person name="Labbe J."/>
            <person name="Martin F.M."/>
        </authorList>
    </citation>
    <scope>NUCLEOTIDE SEQUENCE</scope>
    <source>
        <strain evidence="1">FP105234-sp</strain>
    </source>
</reference>
<comment type="caution">
    <text evidence="1">The sequence shown here is derived from an EMBL/GenBank/DDBJ whole genome shotgun (WGS) entry which is preliminary data.</text>
</comment>
<keyword evidence="2" id="KW-1185">Reference proteome</keyword>
<evidence type="ECO:0000313" key="2">
    <source>
        <dbReference type="Proteomes" id="UP000814033"/>
    </source>
</evidence>
<name>A0ACB8R651_9AGAM</name>
<dbReference type="Proteomes" id="UP000814033">
    <property type="component" value="Unassembled WGS sequence"/>
</dbReference>
<protein>
    <submittedName>
        <fullName evidence="1">Uncharacterized protein</fullName>
    </submittedName>
</protein>
<organism evidence="1 2">
    <name type="scientific">Auriscalpium vulgare</name>
    <dbReference type="NCBI Taxonomy" id="40419"/>
    <lineage>
        <taxon>Eukaryota</taxon>
        <taxon>Fungi</taxon>
        <taxon>Dikarya</taxon>
        <taxon>Basidiomycota</taxon>
        <taxon>Agaricomycotina</taxon>
        <taxon>Agaricomycetes</taxon>
        <taxon>Russulales</taxon>
        <taxon>Auriscalpiaceae</taxon>
        <taxon>Auriscalpium</taxon>
    </lineage>
</organism>
<reference evidence="1" key="1">
    <citation type="submission" date="2021-02" db="EMBL/GenBank/DDBJ databases">
        <authorList>
            <consortium name="DOE Joint Genome Institute"/>
            <person name="Ahrendt S."/>
            <person name="Looney B.P."/>
            <person name="Miyauchi S."/>
            <person name="Morin E."/>
            <person name="Drula E."/>
            <person name="Courty P.E."/>
            <person name="Chicoki N."/>
            <person name="Fauchery L."/>
            <person name="Kohler A."/>
            <person name="Kuo A."/>
            <person name="Labutti K."/>
            <person name="Pangilinan J."/>
            <person name="Lipzen A."/>
            <person name="Riley R."/>
            <person name="Andreopoulos W."/>
            <person name="He G."/>
            <person name="Johnson J."/>
            <person name="Barry K.W."/>
            <person name="Grigoriev I.V."/>
            <person name="Nagy L."/>
            <person name="Hibbett D."/>
            <person name="Henrissat B."/>
            <person name="Matheny P.B."/>
            <person name="Labbe J."/>
            <person name="Martin F."/>
        </authorList>
    </citation>
    <scope>NUCLEOTIDE SEQUENCE</scope>
    <source>
        <strain evidence="1">FP105234-sp</strain>
    </source>
</reference>
<dbReference type="EMBL" id="MU276306">
    <property type="protein sequence ID" value="KAI0039425.1"/>
    <property type="molecule type" value="Genomic_DNA"/>
</dbReference>
<accession>A0ACB8R651</accession>